<accession>A0A343JG12</accession>
<gene>
    <name evidence="3" type="ORF">BEN51_04885</name>
</gene>
<dbReference type="GO" id="GO:0016787">
    <property type="term" value="F:hydrolase activity"/>
    <property type="evidence" value="ECO:0007669"/>
    <property type="project" value="UniProtKB-KW"/>
</dbReference>
<protein>
    <submittedName>
        <fullName evidence="3">Lipase</fullName>
    </submittedName>
</protein>
<dbReference type="EMBL" id="CP016786">
    <property type="protein sequence ID" value="ASW44470.1"/>
    <property type="molecule type" value="Genomic_DNA"/>
</dbReference>
<dbReference type="Proteomes" id="UP000264883">
    <property type="component" value="Chromosome"/>
</dbReference>
<dbReference type="Pfam" id="PF20434">
    <property type="entry name" value="BD-FAE"/>
    <property type="match status" value="1"/>
</dbReference>
<dbReference type="InterPro" id="IPR029058">
    <property type="entry name" value="AB_hydrolase_fold"/>
</dbReference>
<dbReference type="Gene3D" id="3.40.50.1820">
    <property type="entry name" value="alpha/beta hydrolase"/>
    <property type="match status" value="1"/>
</dbReference>
<evidence type="ECO:0000256" key="1">
    <source>
        <dbReference type="ARBA" id="ARBA00022801"/>
    </source>
</evidence>
<evidence type="ECO:0000313" key="4">
    <source>
        <dbReference type="Proteomes" id="UP000264883"/>
    </source>
</evidence>
<evidence type="ECO:0000259" key="2">
    <source>
        <dbReference type="Pfam" id="PF20434"/>
    </source>
</evidence>
<dbReference type="SUPFAM" id="SSF53474">
    <property type="entry name" value="alpha/beta-Hydrolases"/>
    <property type="match status" value="1"/>
</dbReference>
<reference evidence="3 4" key="1">
    <citation type="submission" date="2016-08" db="EMBL/GenBank/DDBJ databases">
        <title>Complete Genome Sequence Of The Indigo Reducing Clostridium isatidis DSM15098.</title>
        <authorList>
            <person name="Little G.T."/>
            <person name="Minton N.P."/>
        </authorList>
    </citation>
    <scope>NUCLEOTIDE SEQUENCE [LARGE SCALE GENOMIC DNA]</scope>
    <source>
        <strain evidence="3 4">DSM 15098</strain>
    </source>
</reference>
<dbReference type="AlphaFoldDB" id="A0A343JG12"/>
<keyword evidence="4" id="KW-1185">Reference proteome</keyword>
<organism evidence="3 4">
    <name type="scientific">Clostridium isatidis</name>
    <dbReference type="NCBI Taxonomy" id="182773"/>
    <lineage>
        <taxon>Bacteria</taxon>
        <taxon>Bacillati</taxon>
        <taxon>Bacillota</taxon>
        <taxon>Clostridia</taxon>
        <taxon>Eubacteriales</taxon>
        <taxon>Clostridiaceae</taxon>
        <taxon>Clostridium</taxon>
    </lineage>
</organism>
<dbReference type="InterPro" id="IPR050300">
    <property type="entry name" value="GDXG_lipolytic_enzyme"/>
</dbReference>
<dbReference type="PANTHER" id="PTHR48081">
    <property type="entry name" value="AB HYDROLASE SUPERFAMILY PROTEIN C4A8.06C"/>
    <property type="match status" value="1"/>
</dbReference>
<proteinExistence type="predicted"/>
<evidence type="ECO:0000313" key="3">
    <source>
        <dbReference type="EMBL" id="ASW44470.1"/>
    </source>
</evidence>
<dbReference type="InterPro" id="IPR049492">
    <property type="entry name" value="BD-FAE-like_dom"/>
</dbReference>
<keyword evidence="1" id="KW-0378">Hydrolase</keyword>
<feature type="domain" description="BD-FAE-like" evidence="2">
    <location>
        <begin position="76"/>
        <end position="279"/>
    </location>
</feature>
<dbReference type="KEGG" id="cia:BEN51_04885"/>
<name>A0A343JG12_9CLOT</name>
<dbReference type="PANTHER" id="PTHR48081:SF13">
    <property type="entry name" value="ALPHA_BETA HYDROLASE"/>
    <property type="match status" value="1"/>
</dbReference>
<sequence length="323" mass="37158">MKKCIKLHILTILLTTLIILVYLKGAILITLDIIYQTKVSNKSIATIYELNDYYPSTNMDINKLKYKESNSDNVYIDIYKSKKQNSPSPVVIYVHGGSWIFGNNGIPIGMEPVIEAFNKKGFTIISLSYELLREDIPISKPISDVKDAIRWVYKNKEEYNFDTDEIGLIGVSSGAHLSLLAAYSDDKEFIDDRRLAEYPSKVKYVIDVFGPTELSTLDFSIIDEDIRDDITALKNIDIIKNIYSPIYYVDENSPSTLIIHSKEDEIVPYENALSLYQRLKNKNIDTKLLTLKSGSHNFEGYEPKEVFYLIYEIFKFLTYNTRL</sequence>